<dbReference type="PANTHER" id="PTHR23088">
    <property type="entry name" value="NITRILASE-RELATED"/>
    <property type="match status" value="1"/>
</dbReference>
<dbReference type="EC" id="3.5.1.3" evidence="4"/>
<evidence type="ECO:0000256" key="1">
    <source>
        <dbReference type="ARBA" id="ARBA00010613"/>
    </source>
</evidence>
<dbReference type="SUPFAM" id="SSF56317">
    <property type="entry name" value="Carbon-nitrogen hydrolase"/>
    <property type="match status" value="1"/>
</dbReference>
<evidence type="ECO:0000256" key="4">
    <source>
        <dbReference type="ARBA" id="ARBA00039118"/>
    </source>
</evidence>
<protein>
    <recommendedName>
        <fullName evidence="4">omega-amidase</fullName>
        <ecNumber evidence="4">3.5.1.3</ecNumber>
    </recommendedName>
    <alternativeName>
        <fullName evidence="5">Nitrilase homolog 2</fullName>
    </alternativeName>
</protein>
<evidence type="ECO:0000313" key="8">
    <source>
        <dbReference type="EMBL" id="ACO14592.1"/>
    </source>
</evidence>
<dbReference type="FunFam" id="3.60.110.10:FF:000002">
    <property type="entry name" value="Nitrilase family member 2"/>
    <property type="match status" value="1"/>
</dbReference>
<dbReference type="InterPro" id="IPR045254">
    <property type="entry name" value="Nit1/2_C-N_Hydrolase"/>
</dbReference>
<dbReference type="PANTHER" id="PTHR23088:SF30">
    <property type="entry name" value="OMEGA-AMIDASE NIT2"/>
    <property type="match status" value="1"/>
</dbReference>
<evidence type="ECO:0000256" key="2">
    <source>
        <dbReference type="ARBA" id="ARBA00022801"/>
    </source>
</evidence>
<evidence type="ECO:0000256" key="6">
    <source>
        <dbReference type="ARBA" id="ARBA00048745"/>
    </source>
</evidence>
<dbReference type="InterPro" id="IPR036526">
    <property type="entry name" value="C-N_Hydrolase_sf"/>
</dbReference>
<keyword evidence="2" id="KW-0378">Hydrolase</keyword>
<dbReference type="Gene3D" id="3.60.110.10">
    <property type="entry name" value="Carbon-nitrogen hydrolase"/>
    <property type="match status" value="1"/>
</dbReference>
<evidence type="ECO:0000259" key="7">
    <source>
        <dbReference type="PROSITE" id="PS50263"/>
    </source>
</evidence>
<sequence length="278" mass="30696">MSKSSFKLALIQLAVGRDKALNLTNASKAVSKAVSNGAQVICLPECFNSPYGTKYFKEYAESVPNGPSCLALSDIAKQHRVFLFGGSIPEVDDAEKLYNTCTIWSPEGNLLGKHRKMHLFDINIPGKISFKESEVLSPGNDLTIVSTPWCKIGVGICYDIRFPELALLTASKDCRLLLYPGAFNMTTGPDHWELLARGRAIDNLLYVGVNSPARDLQADYTAWGHSSIVDPWGRVISKAGVDEEIIYADIDPAYAQEIRESIPIHSQKREDVYKLSKL</sequence>
<dbReference type="GO" id="GO:0006107">
    <property type="term" value="P:oxaloacetate metabolic process"/>
    <property type="evidence" value="ECO:0007669"/>
    <property type="project" value="TreeGrafter"/>
</dbReference>
<evidence type="ECO:0000256" key="3">
    <source>
        <dbReference type="ARBA" id="ARBA00036637"/>
    </source>
</evidence>
<dbReference type="InterPro" id="IPR001110">
    <property type="entry name" value="UPF0012_CS"/>
</dbReference>
<evidence type="ECO:0000256" key="5">
    <source>
        <dbReference type="ARBA" id="ARBA00041576"/>
    </source>
</evidence>
<dbReference type="GO" id="GO:0006528">
    <property type="term" value="P:asparagine metabolic process"/>
    <property type="evidence" value="ECO:0007669"/>
    <property type="project" value="TreeGrafter"/>
</dbReference>
<dbReference type="EMBL" id="BT080168">
    <property type="protein sequence ID" value="ACO14592.1"/>
    <property type="molecule type" value="mRNA"/>
</dbReference>
<comment type="catalytic activity">
    <reaction evidence="3">
        <text>2-oxoglutaramate + H2O = 2-oxoglutarate + NH4(+)</text>
        <dbReference type="Rhea" id="RHEA:32963"/>
        <dbReference type="ChEBI" id="CHEBI:15377"/>
        <dbReference type="ChEBI" id="CHEBI:16769"/>
        <dbReference type="ChEBI" id="CHEBI:16810"/>
        <dbReference type="ChEBI" id="CHEBI:28938"/>
        <dbReference type="EC" id="3.5.1.3"/>
    </reaction>
    <physiologicalReaction direction="left-to-right" evidence="3">
        <dbReference type="Rhea" id="RHEA:32964"/>
    </physiologicalReaction>
</comment>
<reference evidence="8" key="1">
    <citation type="submission" date="2009-03" db="EMBL/GenBank/DDBJ databases">
        <title>Caligus clemensi ESTs and full-length cDNAs.</title>
        <authorList>
            <person name="Yasuike M."/>
            <person name="von Schalburg K."/>
            <person name="Cooper G."/>
            <person name="Leong J."/>
            <person name="Jones S.R.M."/>
            <person name="Koop B.F."/>
        </authorList>
    </citation>
    <scope>NUCLEOTIDE SEQUENCE</scope>
    <source>
        <tissue evidence="8">Whole</tissue>
    </source>
</reference>
<name>C1BZY9_CALCM</name>
<dbReference type="GO" id="GO:0005739">
    <property type="term" value="C:mitochondrion"/>
    <property type="evidence" value="ECO:0007669"/>
    <property type="project" value="TreeGrafter"/>
</dbReference>
<dbReference type="GO" id="GO:0006541">
    <property type="term" value="P:glutamine metabolic process"/>
    <property type="evidence" value="ECO:0007669"/>
    <property type="project" value="TreeGrafter"/>
</dbReference>
<dbReference type="CDD" id="cd07572">
    <property type="entry name" value="nit"/>
    <property type="match status" value="1"/>
</dbReference>
<proteinExistence type="evidence at transcript level"/>
<dbReference type="InterPro" id="IPR003010">
    <property type="entry name" value="C-N_Hydrolase"/>
</dbReference>
<dbReference type="PROSITE" id="PS01227">
    <property type="entry name" value="UPF0012"/>
    <property type="match status" value="1"/>
</dbReference>
<comment type="catalytic activity">
    <reaction evidence="6">
        <text>2-oxosuccinamate + H2O = oxaloacetate + NH4(+)</text>
        <dbReference type="Rhea" id="RHEA:59412"/>
        <dbReference type="ChEBI" id="CHEBI:15377"/>
        <dbReference type="ChEBI" id="CHEBI:16452"/>
        <dbReference type="ChEBI" id="CHEBI:28938"/>
        <dbReference type="ChEBI" id="CHEBI:57735"/>
        <dbReference type="EC" id="3.5.1.3"/>
    </reaction>
    <physiologicalReaction direction="left-to-right" evidence="6">
        <dbReference type="Rhea" id="RHEA:59413"/>
    </physiologicalReaction>
</comment>
<accession>C1BZY9</accession>
<dbReference type="AlphaFoldDB" id="C1BZY9"/>
<comment type="similarity">
    <text evidence="1">Belongs to the carbon-nitrogen hydrolase superfamily. NIT1/NIT2 family.</text>
</comment>
<dbReference type="PROSITE" id="PS50263">
    <property type="entry name" value="CN_HYDROLASE"/>
    <property type="match status" value="1"/>
</dbReference>
<organism evidence="8">
    <name type="scientific">Caligus clemensi</name>
    <name type="common">Sea louse</name>
    <dbReference type="NCBI Taxonomy" id="344056"/>
    <lineage>
        <taxon>Eukaryota</taxon>
        <taxon>Metazoa</taxon>
        <taxon>Ecdysozoa</taxon>
        <taxon>Arthropoda</taxon>
        <taxon>Crustacea</taxon>
        <taxon>Multicrustacea</taxon>
        <taxon>Hexanauplia</taxon>
        <taxon>Copepoda</taxon>
        <taxon>Siphonostomatoida</taxon>
        <taxon>Caligidae</taxon>
        <taxon>Caligus</taxon>
    </lineage>
</organism>
<gene>
    <name evidence="8" type="primary">NIT2</name>
</gene>
<dbReference type="GO" id="GO:0050152">
    <property type="term" value="F:omega-amidase activity"/>
    <property type="evidence" value="ECO:0007669"/>
    <property type="project" value="UniProtKB-EC"/>
</dbReference>
<dbReference type="Pfam" id="PF00795">
    <property type="entry name" value="CN_hydrolase"/>
    <property type="match status" value="1"/>
</dbReference>
<feature type="domain" description="CN hydrolase" evidence="7">
    <location>
        <begin position="6"/>
        <end position="252"/>
    </location>
</feature>